<sequence length="151" mass="16662">MRYLDRWCSRVCGGMLCQCSTRCIRCLPVSRFLFLPMGRGPEMAGITANPFDLLVLSYAFLRRTEVTGHGTRCVRAIIKPSVLVVASLHGDSSSTSSSSSCLAPRIVKGSYGVATTVRTNMHRNLRPYKENSHMCSSSSIRASHLPQHKRG</sequence>
<reference evidence="2 3" key="1">
    <citation type="submission" date="2014-04" db="EMBL/GenBank/DDBJ databases">
        <authorList>
            <consortium name="DOE Joint Genome Institute"/>
            <person name="Kuo A."/>
            <person name="Kohler A."/>
            <person name="Costa M.D."/>
            <person name="Nagy L.G."/>
            <person name="Floudas D."/>
            <person name="Copeland A."/>
            <person name="Barry K.W."/>
            <person name="Cichocki N."/>
            <person name="Veneault-Fourrey C."/>
            <person name="LaButti K."/>
            <person name="Lindquist E.A."/>
            <person name="Lipzen A."/>
            <person name="Lundell T."/>
            <person name="Morin E."/>
            <person name="Murat C."/>
            <person name="Sun H."/>
            <person name="Tunlid A."/>
            <person name="Henrissat B."/>
            <person name="Grigoriev I.V."/>
            <person name="Hibbett D.S."/>
            <person name="Martin F."/>
            <person name="Nordberg H.P."/>
            <person name="Cantor M.N."/>
            <person name="Hua S.X."/>
        </authorList>
    </citation>
    <scope>NUCLEOTIDE SEQUENCE [LARGE SCALE GENOMIC DNA]</scope>
    <source>
        <strain evidence="2 3">441</strain>
    </source>
</reference>
<organism evidence="2 3">
    <name type="scientific">Pisolithus microcarpus 441</name>
    <dbReference type="NCBI Taxonomy" id="765257"/>
    <lineage>
        <taxon>Eukaryota</taxon>
        <taxon>Fungi</taxon>
        <taxon>Dikarya</taxon>
        <taxon>Basidiomycota</taxon>
        <taxon>Agaricomycotina</taxon>
        <taxon>Agaricomycetes</taxon>
        <taxon>Agaricomycetidae</taxon>
        <taxon>Boletales</taxon>
        <taxon>Sclerodermatineae</taxon>
        <taxon>Pisolithaceae</taxon>
        <taxon>Pisolithus</taxon>
    </lineage>
</organism>
<keyword evidence="3" id="KW-1185">Reference proteome</keyword>
<evidence type="ECO:0000313" key="3">
    <source>
        <dbReference type="Proteomes" id="UP000054018"/>
    </source>
</evidence>
<name>A0A0C9Z7Q7_9AGAM</name>
<feature type="region of interest" description="Disordered" evidence="1">
    <location>
        <begin position="130"/>
        <end position="151"/>
    </location>
</feature>
<dbReference type="HOGENOM" id="CLU_1732208_0_0_1"/>
<proteinExistence type="predicted"/>
<dbReference type="AlphaFoldDB" id="A0A0C9Z7Q7"/>
<dbReference type="EMBL" id="KN833744">
    <property type="protein sequence ID" value="KIK21999.1"/>
    <property type="molecule type" value="Genomic_DNA"/>
</dbReference>
<accession>A0A0C9Z7Q7</accession>
<protein>
    <submittedName>
        <fullName evidence="2">Uncharacterized protein</fullName>
    </submittedName>
</protein>
<reference evidence="3" key="2">
    <citation type="submission" date="2015-01" db="EMBL/GenBank/DDBJ databases">
        <title>Evolutionary Origins and Diversification of the Mycorrhizal Mutualists.</title>
        <authorList>
            <consortium name="DOE Joint Genome Institute"/>
            <consortium name="Mycorrhizal Genomics Consortium"/>
            <person name="Kohler A."/>
            <person name="Kuo A."/>
            <person name="Nagy L.G."/>
            <person name="Floudas D."/>
            <person name="Copeland A."/>
            <person name="Barry K.W."/>
            <person name="Cichocki N."/>
            <person name="Veneault-Fourrey C."/>
            <person name="LaButti K."/>
            <person name="Lindquist E.A."/>
            <person name="Lipzen A."/>
            <person name="Lundell T."/>
            <person name="Morin E."/>
            <person name="Murat C."/>
            <person name="Riley R."/>
            <person name="Ohm R."/>
            <person name="Sun H."/>
            <person name="Tunlid A."/>
            <person name="Henrissat B."/>
            <person name="Grigoriev I.V."/>
            <person name="Hibbett D.S."/>
            <person name="Martin F."/>
        </authorList>
    </citation>
    <scope>NUCLEOTIDE SEQUENCE [LARGE SCALE GENOMIC DNA]</scope>
    <source>
        <strain evidence="3">441</strain>
    </source>
</reference>
<evidence type="ECO:0000256" key="1">
    <source>
        <dbReference type="SAM" id="MobiDB-lite"/>
    </source>
</evidence>
<evidence type="ECO:0000313" key="2">
    <source>
        <dbReference type="EMBL" id="KIK21999.1"/>
    </source>
</evidence>
<gene>
    <name evidence="2" type="ORF">PISMIDRAFT_528906</name>
</gene>
<dbReference type="Proteomes" id="UP000054018">
    <property type="component" value="Unassembled WGS sequence"/>
</dbReference>